<accession>A0A105V9Z7</accession>
<sequence>MTTAPPGAASVRVSEPLPARFADDVGPHQRGPADSPTRVDARVASYGVRAAPAACCHASKPGR</sequence>
<dbReference type="AlphaFoldDB" id="A0A105V9Z7"/>
<evidence type="ECO:0000313" key="2">
    <source>
        <dbReference type="EMBL" id="KVV43917.1"/>
    </source>
</evidence>
<keyword evidence="3" id="KW-1185">Reference proteome</keyword>
<gene>
    <name evidence="2" type="ORF">WT27_09470</name>
</gene>
<name>A0A105V9Z7_9BURK</name>
<protein>
    <submittedName>
        <fullName evidence="2">Uncharacterized protein</fullName>
    </submittedName>
</protein>
<organism evidence="2 3">
    <name type="scientific">Burkholderia territorii</name>
    <dbReference type="NCBI Taxonomy" id="1503055"/>
    <lineage>
        <taxon>Bacteria</taxon>
        <taxon>Pseudomonadati</taxon>
        <taxon>Pseudomonadota</taxon>
        <taxon>Betaproteobacteria</taxon>
        <taxon>Burkholderiales</taxon>
        <taxon>Burkholderiaceae</taxon>
        <taxon>Burkholderia</taxon>
        <taxon>Burkholderia cepacia complex</taxon>
    </lineage>
</organism>
<feature type="region of interest" description="Disordered" evidence="1">
    <location>
        <begin position="1"/>
        <end position="38"/>
    </location>
</feature>
<comment type="caution">
    <text evidence="2">The sequence shown here is derived from an EMBL/GenBank/DDBJ whole genome shotgun (WGS) entry which is preliminary data.</text>
</comment>
<dbReference type="Proteomes" id="UP000062317">
    <property type="component" value="Unassembled WGS sequence"/>
</dbReference>
<evidence type="ECO:0000313" key="3">
    <source>
        <dbReference type="Proteomes" id="UP000062317"/>
    </source>
</evidence>
<evidence type="ECO:0000256" key="1">
    <source>
        <dbReference type="SAM" id="MobiDB-lite"/>
    </source>
</evidence>
<dbReference type="EMBL" id="LPEQ01000097">
    <property type="protein sequence ID" value="KVV43917.1"/>
    <property type="molecule type" value="Genomic_DNA"/>
</dbReference>
<reference evidence="2 3" key="1">
    <citation type="submission" date="2015-11" db="EMBL/GenBank/DDBJ databases">
        <title>Expanding the genomic diversity of Burkholderia species for the development of highly accurate diagnostics.</title>
        <authorList>
            <person name="Sahl J."/>
            <person name="Keim P."/>
            <person name="Wagner D."/>
        </authorList>
    </citation>
    <scope>NUCLEOTIDE SEQUENCE [LARGE SCALE GENOMIC DNA]</scope>
    <source>
        <strain evidence="2 3">MSMB1301WGS</strain>
    </source>
</reference>
<proteinExistence type="predicted"/>